<evidence type="ECO:0000313" key="2">
    <source>
        <dbReference type="EMBL" id="APR05147.1"/>
    </source>
</evidence>
<reference evidence="2 3" key="1">
    <citation type="submission" date="2016-12" db="EMBL/GenBank/DDBJ databases">
        <title>Complete genome sequence of Thauera chlorobenzoica, a Betaproteobacterium degrading haloaromatics anaerobically to CO2 and halides.</title>
        <authorList>
            <person name="Goris T."/>
            <person name="Mergelsberg M."/>
            <person name="Boll M."/>
        </authorList>
    </citation>
    <scope>NUCLEOTIDE SEQUENCE [LARGE SCALE GENOMIC DNA]</scope>
    <source>
        <strain evidence="2 3">3CB1</strain>
    </source>
</reference>
<dbReference type="Proteomes" id="UP000185739">
    <property type="component" value="Chromosome"/>
</dbReference>
<dbReference type="AlphaFoldDB" id="A0A1L6FE08"/>
<dbReference type="KEGG" id="tcl:Tchl_2307"/>
<dbReference type="STRING" id="96773.Tchl_2307"/>
<dbReference type="RefSeq" id="WP_075148552.1">
    <property type="nucleotide sequence ID" value="NZ_CP018839.1"/>
</dbReference>
<keyword evidence="2" id="KW-0648">Protein biosynthesis</keyword>
<name>A0A1L6FE08_9RHOO</name>
<accession>A0A1L6FE08</accession>
<keyword evidence="3" id="KW-1185">Reference proteome</keyword>
<keyword evidence="2" id="KW-0396">Initiation factor</keyword>
<sequence length="166" mass="17646">MMPAPHRRLVLGIALLATLAATVWVSRWETGEDVAAVPASQRQPRPPAAGKGARAADSAALTVPAPRTAGEGTITDLFAPRSWRVAPAPAPALPPSAPPLPFTYLGKLIIDGEVVVFVSTPERNFAVRKGDLINGTYRIDRIAPPTLSLTYLPLNEKQTLEIGRAN</sequence>
<dbReference type="OrthoDB" id="8564513at2"/>
<evidence type="ECO:0000313" key="3">
    <source>
        <dbReference type="Proteomes" id="UP000185739"/>
    </source>
</evidence>
<organism evidence="2 3">
    <name type="scientific">Thauera chlorobenzoica</name>
    <dbReference type="NCBI Taxonomy" id="96773"/>
    <lineage>
        <taxon>Bacteria</taxon>
        <taxon>Pseudomonadati</taxon>
        <taxon>Pseudomonadota</taxon>
        <taxon>Betaproteobacteria</taxon>
        <taxon>Rhodocyclales</taxon>
        <taxon>Zoogloeaceae</taxon>
        <taxon>Thauera</taxon>
    </lineage>
</organism>
<protein>
    <submittedName>
        <fullName evidence="2">Type II secretion system, translation initiation factor</fullName>
    </submittedName>
</protein>
<dbReference type="EMBL" id="CP018839">
    <property type="protein sequence ID" value="APR05147.1"/>
    <property type="molecule type" value="Genomic_DNA"/>
</dbReference>
<evidence type="ECO:0000256" key="1">
    <source>
        <dbReference type="SAM" id="MobiDB-lite"/>
    </source>
</evidence>
<dbReference type="GO" id="GO:0003743">
    <property type="term" value="F:translation initiation factor activity"/>
    <property type="evidence" value="ECO:0007669"/>
    <property type="project" value="UniProtKB-KW"/>
</dbReference>
<proteinExistence type="predicted"/>
<gene>
    <name evidence="2" type="ORF">Tchl_2307</name>
</gene>
<feature type="region of interest" description="Disordered" evidence="1">
    <location>
        <begin position="37"/>
        <end position="59"/>
    </location>
</feature>